<dbReference type="InterPro" id="IPR036097">
    <property type="entry name" value="HisK_dim/P_sf"/>
</dbReference>
<dbReference type="NCBIfam" id="TIGR00229">
    <property type="entry name" value="sensory_box"/>
    <property type="match status" value="1"/>
</dbReference>
<dbReference type="Pfam" id="PF08448">
    <property type="entry name" value="PAS_4"/>
    <property type="match status" value="1"/>
</dbReference>
<dbReference type="InterPro" id="IPR013656">
    <property type="entry name" value="PAS_4"/>
</dbReference>
<feature type="coiled-coil region" evidence="6">
    <location>
        <begin position="274"/>
        <end position="301"/>
    </location>
</feature>
<dbReference type="EMBL" id="BARW01007101">
    <property type="protein sequence ID" value="GAI84633.1"/>
    <property type="molecule type" value="Genomic_DNA"/>
</dbReference>
<gene>
    <name evidence="9" type="ORF">S12H4_14859</name>
</gene>
<evidence type="ECO:0000313" key="9">
    <source>
        <dbReference type="EMBL" id="GAI84633.1"/>
    </source>
</evidence>
<dbReference type="SMART" id="SM00086">
    <property type="entry name" value="PAC"/>
    <property type="match status" value="2"/>
</dbReference>
<sequence length="422" mass="47542">FQNTVVRNPNGQIVGVLFSGEDITDRVQAEKALKESDAQKKAILDGSIDRIRLADKDMRIIWVNKTTVRELNMPPKDLGGEFCYKILSDRDTPCPDCLSKKAFKSGNIEHAILYRPKLKDIEGETYWDAYAVPIEDESGDIVNMIQIVRNITEQVRTEEALKESELWMRNMFNALEEAVLLITPDRVIIDINEAAEKMFGYSKGELINRSTEILHVDHEHYLEFGKQIKEAFDSGQAAQFEFDEKRKNGEIFPTERTVCLLKNDEGNPMGIVSAIRDLSEEKRAEQEKEKLQAQLQRSQKMEVIGTLAGGVAHDLNNILSGIVTYPELILLEIPEDSPLRNAILTIQKSGEKAVAVVQDLLTLARRGVAVTEVVNLNLVISEYVKSPEHERITSFHPGVHVETNLEEELLNILGSPAHLSKT</sequence>
<dbReference type="Pfam" id="PF00512">
    <property type="entry name" value="HisKA"/>
    <property type="match status" value="1"/>
</dbReference>
<accession>X1RVD9</accession>
<evidence type="ECO:0000256" key="2">
    <source>
        <dbReference type="ARBA" id="ARBA00012438"/>
    </source>
</evidence>
<dbReference type="InterPro" id="IPR000014">
    <property type="entry name" value="PAS"/>
</dbReference>
<comment type="catalytic activity">
    <reaction evidence="1">
        <text>ATP + protein L-histidine = ADP + protein N-phospho-L-histidine.</text>
        <dbReference type="EC" id="2.7.13.3"/>
    </reaction>
</comment>
<dbReference type="Gene3D" id="3.30.450.20">
    <property type="entry name" value="PAS domain"/>
    <property type="match status" value="3"/>
</dbReference>
<dbReference type="InterPro" id="IPR000700">
    <property type="entry name" value="PAS-assoc_C"/>
</dbReference>
<dbReference type="PROSITE" id="PS50113">
    <property type="entry name" value="PAC"/>
    <property type="match status" value="3"/>
</dbReference>
<dbReference type="InterPro" id="IPR035965">
    <property type="entry name" value="PAS-like_dom_sf"/>
</dbReference>
<evidence type="ECO:0000256" key="6">
    <source>
        <dbReference type="SAM" id="Coils"/>
    </source>
</evidence>
<feature type="non-terminal residue" evidence="9">
    <location>
        <position position="422"/>
    </location>
</feature>
<dbReference type="PANTHER" id="PTHR43304:SF1">
    <property type="entry name" value="PAC DOMAIN-CONTAINING PROTEIN"/>
    <property type="match status" value="1"/>
</dbReference>
<dbReference type="SUPFAM" id="SSF47384">
    <property type="entry name" value="Homodimeric domain of signal transducing histidine kinase"/>
    <property type="match status" value="1"/>
</dbReference>
<evidence type="ECO:0000256" key="5">
    <source>
        <dbReference type="ARBA" id="ARBA00022777"/>
    </source>
</evidence>
<evidence type="ECO:0000256" key="3">
    <source>
        <dbReference type="ARBA" id="ARBA00022553"/>
    </source>
</evidence>
<feature type="domain" description="PAC" evidence="8">
    <location>
        <begin position="238"/>
        <end position="290"/>
    </location>
</feature>
<dbReference type="PANTHER" id="PTHR43304">
    <property type="entry name" value="PHYTOCHROME-LIKE PROTEIN CPH1"/>
    <property type="match status" value="1"/>
</dbReference>
<keyword evidence="3" id="KW-0597">Phosphoprotein</keyword>
<dbReference type="InterPro" id="IPR001610">
    <property type="entry name" value="PAC"/>
</dbReference>
<dbReference type="EC" id="2.7.13.3" evidence="2"/>
<comment type="caution">
    <text evidence="9">The sequence shown here is derived from an EMBL/GenBank/DDBJ whole genome shotgun (WGS) entry which is preliminary data.</text>
</comment>
<dbReference type="InterPro" id="IPR052162">
    <property type="entry name" value="Sensor_kinase/Photoreceptor"/>
</dbReference>
<dbReference type="Pfam" id="PF13426">
    <property type="entry name" value="PAS_9"/>
    <property type="match status" value="1"/>
</dbReference>
<protein>
    <recommendedName>
        <fullName evidence="2">histidine kinase</fullName>
        <ecNumber evidence="2">2.7.13.3</ecNumber>
    </recommendedName>
</protein>
<evidence type="ECO:0000256" key="1">
    <source>
        <dbReference type="ARBA" id="ARBA00000085"/>
    </source>
</evidence>
<keyword evidence="4" id="KW-0808">Transferase</keyword>
<dbReference type="SMART" id="SM00091">
    <property type="entry name" value="PAS"/>
    <property type="match status" value="2"/>
</dbReference>
<dbReference type="PROSITE" id="PS50112">
    <property type="entry name" value="PAS"/>
    <property type="match status" value="1"/>
</dbReference>
<dbReference type="Gene3D" id="1.10.287.130">
    <property type="match status" value="1"/>
</dbReference>
<name>X1RVD9_9ZZZZ</name>
<feature type="domain" description="PAC" evidence="8">
    <location>
        <begin position="112"/>
        <end position="163"/>
    </location>
</feature>
<dbReference type="SMART" id="SM00388">
    <property type="entry name" value="HisKA"/>
    <property type="match status" value="1"/>
</dbReference>
<dbReference type="AlphaFoldDB" id="X1RVD9"/>
<evidence type="ECO:0000256" key="4">
    <source>
        <dbReference type="ARBA" id="ARBA00022679"/>
    </source>
</evidence>
<keyword evidence="5" id="KW-0418">Kinase</keyword>
<keyword evidence="6" id="KW-0175">Coiled coil</keyword>
<feature type="domain" description="PAS" evidence="7">
    <location>
        <begin position="164"/>
        <end position="235"/>
    </location>
</feature>
<dbReference type="InterPro" id="IPR003661">
    <property type="entry name" value="HisK_dim/P_dom"/>
</dbReference>
<dbReference type="CDD" id="cd00082">
    <property type="entry name" value="HisKA"/>
    <property type="match status" value="1"/>
</dbReference>
<proteinExistence type="predicted"/>
<evidence type="ECO:0000259" key="7">
    <source>
        <dbReference type="PROSITE" id="PS50112"/>
    </source>
</evidence>
<dbReference type="GO" id="GO:0000155">
    <property type="term" value="F:phosphorelay sensor kinase activity"/>
    <property type="evidence" value="ECO:0007669"/>
    <property type="project" value="InterPro"/>
</dbReference>
<dbReference type="CDD" id="cd00130">
    <property type="entry name" value="PAS"/>
    <property type="match status" value="1"/>
</dbReference>
<reference evidence="9" key="1">
    <citation type="journal article" date="2014" name="Front. Microbiol.">
        <title>High frequency of phylogenetically diverse reductive dehalogenase-homologous genes in deep subseafloor sedimentary metagenomes.</title>
        <authorList>
            <person name="Kawai M."/>
            <person name="Futagami T."/>
            <person name="Toyoda A."/>
            <person name="Takaki Y."/>
            <person name="Nishi S."/>
            <person name="Hori S."/>
            <person name="Arai W."/>
            <person name="Tsubouchi T."/>
            <person name="Morono Y."/>
            <person name="Uchiyama I."/>
            <person name="Ito T."/>
            <person name="Fujiyama A."/>
            <person name="Inagaki F."/>
            <person name="Takami H."/>
        </authorList>
    </citation>
    <scope>NUCLEOTIDE SEQUENCE</scope>
    <source>
        <strain evidence="9">Expedition CK06-06</strain>
    </source>
</reference>
<dbReference type="SUPFAM" id="SSF55785">
    <property type="entry name" value="PYP-like sensor domain (PAS domain)"/>
    <property type="match status" value="2"/>
</dbReference>
<evidence type="ECO:0000259" key="8">
    <source>
        <dbReference type="PROSITE" id="PS50113"/>
    </source>
</evidence>
<organism evidence="9">
    <name type="scientific">marine sediment metagenome</name>
    <dbReference type="NCBI Taxonomy" id="412755"/>
    <lineage>
        <taxon>unclassified sequences</taxon>
        <taxon>metagenomes</taxon>
        <taxon>ecological metagenomes</taxon>
    </lineage>
</organism>
<feature type="non-terminal residue" evidence="9">
    <location>
        <position position="1"/>
    </location>
</feature>
<feature type="domain" description="PAC" evidence="8">
    <location>
        <begin position="1"/>
        <end position="35"/>
    </location>
</feature>